<feature type="repeat" description="ANK" evidence="3">
    <location>
        <begin position="172"/>
        <end position="204"/>
    </location>
</feature>
<organism evidence="6">
    <name type="scientific">Absidia glauca</name>
    <name type="common">Pin mould</name>
    <dbReference type="NCBI Taxonomy" id="4829"/>
    <lineage>
        <taxon>Eukaryota</taxon>
        <taxon>Fungi</taxon>
        <taxon>Fungi incertae sedis</taxon>
        <taxon>Mucoromycota</taxon>
        <taxon>Mucoromycotina</taxon>
        <taxon>Mucoromycetes</taxon>
        <taxon>Mucorales</taxon>
        <taxon>Cunninghamellaceae</taxon>
        <taxon>Absidia</taxon>
    </lineage>
</organism>
<dbReference type="PANTHER" id="PTHR23310">
    <property type="entry name" value="ACYL-COA-BINDING PROTEIN, ACBP"/>
    <property type="match status" value="1"/>
</dbReference>
<comment type="similarity">
    <text evidence="1">Belongs to the ACBP family.</text>
</comment>
<dbReference type="Pfam" id="PF12796">
    <property type="entry name" value="Ank_2"/>
    <property type="match status" value="1"/>
</dbReference>
<dbReference type="InterPro" id="IPR022408">
    <property type="entry name" value="Acyl-CoA-binding_prot_CS"/>
</dbReference>
<keyword evidence="7" id="KW-1185">Reference proteome</keyword>
<dbReference type="PANTHER" id="PTHR23310:SF62">
    <property type="entry name" value="ACYL-COA BINDING PROTEIN 1, ISOFORM A"/>
    <property type="match status" value="1"/>
</dbReference>
<dbReference type="PROSITE" id="PS50088">
    <property type="entry name" value="ANK_REPEAT"/>
    <property type="match status" value="2"/>
</dbReference>
<accession>A0A163JUK1</accession>
<evidence type="ECO:0000256" key="4">
    <source>
        <dbReference type="SAM" id="MobiDB-lite"/>
    </source>
</evidence>
<proteinExistence type="inferred from homology"/>
<dbReference type="Proteomes" id="UP000078561">
    <property type="component" value="Unassembled WGS sequence"/>
</dbReference>
<dbReference type="SUPFAM" id="SSF47027">
    <property type="entry name" value="Acyl-CoA binding protein"/>
    <property type="match status" value="1"/>
</dbReference>
<dbReference type="AlphaFoldDB" id="A0A163JUK1"/>
<dbReference type="InterPro" id="IPR002110">
    <property type="entry name" value="Ankyrin_rpt"/>
</dbReference>
<dbReference type="InterPro" id="IPR000582">
    <property type="entry name" value="Acyl-CoA-binding_protein"/>
</dbReference>
<evidence type="ECO:0000259" key="5">
    <source>
        <dbReference type="PROSITE" id="PS51228"/>
    </source>
</evidence>
<feature type="domain" description="ACB" evidence="5">
    <location>
        <begin position="7"/>
        <end position="92"/>
    </location>
</feature>
<evidence type="ECO:0000313" key="6">
    <source>
        <dbReference type="EMBL" id="SAM03201.1"/>
    </source>
</evidence>
<feature type="region of interest" description="Disordered" evidence="4">
    <location>
        <begin position="99"/>
        <end position="144"/>
    </location>
</feature>
<keyword evidence="2" id="KW-0446">Lipid-binding</keyword>
<protein>
    <recommendedName>
        <fullName evidence="5">ACB domain-containing protein</fullName>
    </recommendedName>
</protein>
<dbReference type="OMA" id="ARSKWQA"/>
<dbReference type="Gene3D" id="1.25.40.20">
    <property type="entry name" value="Ankyrin repeat-containing domain"/>
    <property type="match status" value="1"/>
</dbReference>
<evidence type="ECO:0000256" key="3">
    <source>
        <dbReference type="PROSITE-ProRule" id="PRU00023"/>
    </source>
</evidence>
<feature type="repeat" description="ANK" evidence="3">
    <location>
        <begin position="206"/>
        <end position="238"/>
    </location>
</feature>
<dbReference type="InterPro" id="IPR036770">
    <property type="entry name" value="Ankyrin_rpt-contain_sf"/>
</dbReference>
<evidence type="ECO:0000256" key="1">
    <source>
        <dbReference type="ARBA" id="ARBA00005567"/>
    </source>
</evidence>
<dbReference type="GO" id="GO:0006631">
    <property type="term" value="P:fatty acid metabolic process"/>
    <property type="evidence" value="ECO:0007669"/>
    <property type="project" value="TreeGrafter"/>
</dbReference>
<dbReference type="Gene3D" id="1.20.80.10">
    <property type="match status" value="1"/>
</dbReference>
<dbReference type="InterPro" id="IPR014352">
    <property type="entry name" value="FERM/acyl-CoA-bd_prot_sf"/>
</dbReference>
<name>A0A163JUK1_ABSGL</name>
<dbReference type="STRING" id="4829.A0A163JUK1"/>
<evidence type="ECO:0000313" key="7">
    <source>
        <dbReference type="Proteomes" id="UP000078561"/>
    </source>
</evidence>
<dbReference type="PROSITE" id="PS51228">
    <property type="entry name" value="ACB_2"/>
    <property type="match status" value="1"/>
</dbReference>
<dbReference type="GO" id="GO:0000062">
    <property type="term" value="F:fatty-acyl-CoA binding"/>
    <property type="evidence" value="ECO:0007669"/>
    <property type="project" value="InterPro"/>
</dbReference>
<keyword evidence="3" id="KW-0040">ANK repeat</keyword>
<sequence length="258" mass="28210">MAAIPQMELWFESAFDYLNTHPVSVSKENKLKFYGYFKQATTGDCTIGKPNLFEFVARAKWDAWNALKGMEPEVAMLGYVELAERLAIGWTRDGVVEDYEPPAMTDNDQDPENTGHMMSSLAHGNDNDDDDNDDDNDDNGSAVIGCAKKNDLTGVREAVKEAKEPVNSVDAEGLTALHHASDRGYPDMVQLLFDLGADANARTTDTLETPLHYACISEQVATAQLLVDHGCDTLLQDAEGQSAFDLADASFLALLTLP</sequence>
<reference evidence="6" key="1">
    <citation type="submission" date="2016-04" db="EMBL/GenBank/DDBJ databases">
        <authorList>
            <person name="Evans L.H."/>
            <person name="Alamgir A."/>
            <person name="Owens N."/>
            <person name="Weber N.D."/>
            <person name="Virtaneva K."/>
            <person name="Barbian K."/>
            <person name="Babar A."/>
            <person name="Rosenke K."/>
        </authorList>
    </citation>
    <scope>NUCLEOTIDE SEQUENCE [LARGE SCALE GENOMIC DNA]</scope>
    <source>
        <strain evidence="6">CBS 101.48</strain>
    </source>
</reference>
<dbReference type="PROSITE" id="PS50297">
    <property type="entry name" value="ANK_REP_REGION"/>
    <property type="match status" value="1"/>
</dbReference>
<dbReference type="EMBL" id="LT554066">
    <property type="protein sequence ID" value="SAM03201.1"/>
    <property type="molecule type" value="Genomic_DNA"/>
</dbReference>
<evidence type="ECO:0000256" key="2">
    <source>
        <dbReference type="ARBA" id="ARBA00023121"/>
    </source>
</evidence>
<dbReference type="OrthoDB" id="194358at2759"/>
<dbReference type="SMART" id="SM00248">
    <property type="entry name" value="ANK"/>
    <property type="match status" value="2"/>
</dbReference>
<gene>
    <name evidence="6" type="primary">ABSGL_09019.1 scaffold 10666</name>
</gene>
<dbReference type="InterPro" id="IPR035984">
    <property type="entry name" value="Acyl-CoA-binding_sf"/>
</dbReference>
<feature type="compositionally biased region" description="Acidic residues" evidence="4">
    <location>
        <begin position="127"/>
        <end position="138"/>
    </location>
</feature>
<dbReference type="PROSITE" id="PS00880">
    <property type="entry name" value="ACB_1"/>
    <property type="match status" value="1"/>
</dbReference>
<dbReference type="SUPFAM" id="SSF48403">
    <property type="entry name" value="Ankyrin repeat"/>
    <property type="match status" value="1"/>
</dbReference>
<dbReference type="Pfam" id="PF00887">
    <property type="entry name" value="ACBP"/>
    <property type="match status" value="1"/>
</dbReference>
<dbReference type="PRINTS" id="PR00689">
    <property type="entry name" value="ACOABINDINGP"/>
</dbReference>
<dbReference type="InParanoid" id="A0A163JUK1"/>